<dbReference type="AlphaFoldDB" id="G4RDY9"/>
<dbReference type="eggNOG" id="COG2842">
    <property type="taxonomic scope" value="Bacteria"/>
</dbReference>
<dbReference type="EMBL" id="CP003075">
    <property type="protein sequence ID" value="AEQ50783.1"/>
    <property type="molecule type" value="Genomic_DNA"/>
</dbReference>
<dbReference type="STRING" id="1082931.KKY_744"/>
<dbReference type="KEGG" id="phl:KKY_744"/>
<protein>
    <recommendedName>
        <fullName evidence="1">ORC1/DEAH AAA+ ATPase domain-containing protein</fullName>
    </recommendedName>
</protein>
<dbReference type="RefSeq" id="WP_014129932.1">
    <property type="nucleotide sequence ID" value="NC_016078.1"/>
</dbReference>
<gene>
    <name evidence="2" type="ordered locus">KKY_744</name>
</gene>
<dbReference type="InterPro" id="IPR052026">
    <property type="entry name" value="ExeA_AAA_ATPase_DNA-bind"/>
</dbReference>
<dbReference type="InterPro" id="IPR049945">
    <property type="entry name" value="AAA_22"/>
</dbReference>
<dbReference type="Proteomes" id="UP000008850">
    <property type="component" value="Chromosome"/>
</dbReference>
<name>G4RDY9_PELHB</name>
<dbReference type="HOGENOM" id="CLU_099028_0_0_5"/>
<evidence type="ECO:0000259" key="1">
    <source>
        <dbReference type="Pfam" id="PF13401"/>
    </source>
</evidence>
<keyword evidence="3" id="KW-1185">Reference proteome</keyword>
<feature type="domain" description="ORC1/DEAH AAA+ ATPase" evidence="1">
    <location>
        <begin position="35"/>
        <end position="150"/>
    </location>
</feature>
<dbReference type="PANTHER" id="PTHR35894:SF5">
    <property type="entry name" value="MU-LIKE PROPHAGE FLUMU DNA TRANSPOSITION PROTEIN B"/>
    <property type="match status" value="1"/>
</dbReference>
<dbReference type="GO" id="GO:0016887">
    <property type="term" value="F:ATP hydrolysis activity"/>
    <property type="evidence" value="ECO:0007669"/>
    <property type="project" value="InterPro"/>
</dbReference>
<dbReference type="PANTHER" id="PTHR35894">
    <property type="entry name" value="GENERAL SECRETION PATHWAY PROTEIN A-RELATED"/>
    <property type="match status" value="1"/>
</dbReference>
<evidence type="ECO:0000313" key="3">
    <source>
        <dbReference type="Proteomes" id="UP000008850"/>
    </source>
</evidence>
<proteinExistence type="predicted"/>
<dbReference type="PATRIC" id="fig|1082931.4.peg.738"/>
<sequence length="247" mass="27018">MSEFNNVNKAAPLRNVAAFSILIKEVVERDLALPGMAVFSGPSGYGKTKAAIKGANAYRAAYVECHQLTTARSLLKSILEELGVQKPKGTATDMLDEAIRLMAGDIRRPIIIDEVHHIAHKKFVDVARALHDKSMAPVILIGEETLPKQLEAFERVHNRILSWVQAEPCDLTDFAHLARLMCPGVSIAGDLAQALIDRTRGNTRRIAVNLSQIDQRARRESLDAIDLEGFGGVAAIRTGQAPARRLV</sequence>
<dbReference type="Gene3D" id="3.40.50.300">
    <property type="entry name" value="P-loop containing nucleotide triphosphate hydrolases"/>
    <property type="match status" value="1"/>
</dbReference>
<reference evidence="2 3" key="1">
    <citation type="journal article" date="2012" name="J. Bacteriol.">
        <title>Complete genome sequence of Pelagibacterium halotolerans B2T.</title>
        <authorList>
            <person name="Huo Y.Y."/>
            <person name="Cheng H."/>
            <person name="Han X.F."/>
            <person name="Jiang X.W."/>
            <person name="Sun C."/>
            <person name="Zhang X.Q."/>
            <person name="Zhu X.F."/>
            <person name="Liu Y.F."/>
            <person name="Li P.F."/>
            <person name="Ni P.X."/>
            <person name="Wu M."/>
        </authorList>
    </citation>
    <scope>NUCLEOTIDE SEQUENCE [LARGE SCALE GENOMIC DNA]</scope>
    <source>
        <strain evidence="3">DSM 22347 / JCM 15775 / CGMCC 1.7692 / B2</strain>
    </source>
</reference>
<dbReference type="Pfam" id="PF13401">
    <property type="entry name" value="AAA_22"/>
    <property type="match status" value="1"/>
</dbReference>
<accession>G4RDY9</accession>
<organism evidence="2 3">
    <name type="scientific">Pelagibacterium halotolerans (strain DSM 22347 / JCM 15775 / CGMCC 1.7692 / B2)</name>
    <dbReference type="NCBI Taxonomy" id="1082931"/>
    <lineage>
        <taxon>Bacteria</taxon>
        <taxon>Pseudomonadati</taxon>
        <taxon>Pseudomonadota</taxon>
        <taxon>Alphaproteobacteria</taxon>
        <taxon>Hyphomicrobiales</taxon>
        <taxon>Devosiaceae</taxon>
        <taxon>Pelagibacterium</taxon>
    </lineage>
</organism>
<evidence type="ECO:0000313" key="2">
    <source>
        <dbReference type="EMBL" id="AEQ50783.1"/>
    </source>
</evidence>
<dbReference type="SUPFAM" id="SSF52540">
    <property type="entry name" value="P-loop containing nucleoside triphosphate hydrolases"/>
    <property type="match status" value="1"/>
</dbReference>
<dbReference type="InterPro" id="IPR027417">
    <property type="entry name" value="P-loop_NTPase"/>
</dbReference>